<reference evidence="2" key="1">
    <citation type="submission" date="2022-08" db="UniProtKB">
        <authorList>
            <consortium name="EnsemblMetazoa"/>
        </authorList>
    </citation>
    <scope>IDENTIFICATION</scope>
</reference>
<organism evidence="2">
    <name type="scientific">Anopheles coluzzii</name>
    <name type="common">African malaria mosquito</name>
    <dbReference type="NCBI Taxonomy" id="1518534"/>
    <lineage>
        <taxon>Eukaryota</taxon>
        <taxon>Metazoa</taxon>
        <taxon>Ecdysozoa</taxon>
        <taxon>Arthropoda</taxon>
        <taxon>Hexapoda</taxon>
        <taxon>Insecta</taxon>
        <taxon>Pterygota</taxon>
        <taxon>Neoptera</taxon>
        <taxon>Endopterygota</taxon>
        <taxon>Diptera</taxon>
        <taxon>Nematocera</taxon>
        <taxon>Culicoidea</taxon>
        <taxon>Culicidae</taxon>
        <taxon>Anophelinae</taxon>
        <taxon>Anopheles</taxon>
    </lineage>
</organism>
<evidence type="ECO:0000256" key="1">
    <source>
        <dbReference type="SAM" id="MobiDB-lite"/>
    </source>
</evidence>
<dbReference type="EnsemblMetazoa" id="ACOM034475-RA">
    <property type="protein sequence ID" value="ACOM034475-PA.1"/>
    <property type="gene ID" value="ACOM034475"/>
</dbReference>
<sequence length="66" mass="7496">MCRGNSKPRPRCDRLSVERVEMVNALIAGSAMQSERALIIRFREPNHEAHDATRRTENEPSSFTLG</sequence>
<dbReference type="Proteomes" id="UP000075882">
    <property type="component" value="Unassembled WGS sequence"/>
</dbReference>
<dbReference type="AlphaFoldDB" id="A0A8W7PMS1"/>
<accession>A0A8W7PMS1</accession>
<protein>
    <submittedName>
        <fullName evidence="2">Uncharacterized protein</fullName>
    </submittedName>
</protein>
<evidence type="ECO:0000313" key="2">
    <source>
        <dbReference type="EnsemblMetazoa" id="ACOM034475-PA.1"/>
    </source>
</evidence>
<feature type="region of interest" description="Disordered" evidence="1">
    <location>
        <begin position="44"/>
        <end position="66"/>
    </location>
</feature>
<proteinExistence type="predicted"/>
<feature type="compositionally biased region" description="Basic and acidic residues" evidence="1">
    <location>
        <begin position="44"/>
        <end position="58"/>
    </location>
</feature>
<name>A0A8W7PMS1_ANOCL</name>